<name>A0AAJ5X734_9SPHN</name>
<evidence type="ECO:0000256" key="2">
    <source>
        <dbReference type="SAM" id="Phobius"/>
    </source>
</evidence>
<keyword evidence="1" id="KW-0175">Coiled coil</keyword>
<dbReference type="AlphaFoldDB" id="A0AAJ5X734"/>
<gene>
    <name evidence="3" type="ORF">P0Y56_00985</name>
</gene>
<protein>
    <submittedName>
        <fullName evidence="3">Chain-length determining protein</fullName>
    </submittedName>
</protein>
<feature type="coiled-coil region" evidence="1">
    <location>
        <begin position="358"/>
        <end position="385"/>
    </location>
</feature>
<evidence type="ECO:0000313" key="3">
    <source>
        <dbReference type="EMBL" id="WEK46891.1"/>
    </source>
</evidence>
<keyword evidence="2" id="KW-0812">Transmembrane</keyword>
<feature type="coiled-coil region" evidence="1">
    <location>
        <begin position="173"/>
        <end position="235"/>
    </location>
</feature>
<dbReference type="PANTHER" id="PTHR32309:SF31">
    <property type="entry name" value="CAPSULAR EXOPOLYSACCHARIDE FAMILY"/>
    <property type="match status" value="1"/>
</dbReference>
<feature type="transmembrane region" description="Helical" evidence="2">
    <location>
        <begin position="20"/>
        <end position="40"/>
    </location>
</feature>
<dbReference type="InterPro" id="IPR014345">
    <property type="entry name" value="XrtA_polysacc_chain"/>
</dbReference>
<organism evidence="3 4">
    <name type="scientific">Candidatus Andeanibacterium colombiense</name>
    <dbReference type="NCBI Taxonomy" id="3121345"/>
    <lineage>
        <taxon>Bacteria</taxon>
        <taxon>Pseudomonadati</taxon>
        <taxon>Pseudomonadota</taxon>
        <taxon>Alphaproteobacteria</taxon>
        <taxon>Sphingomonadales</taxon>
        <taxon>Sphingomonadaceae</taxon>
        <taxon>Candidatus Andeanibacterium</taxon>
    </lineage>
</organism>
<dbReference type="PANTHER" id="PTHR32309">
    <property type="entry name" value="TYROSINE-PROTEIN KINASE"/>
    <property type="match status" value="1"/>
</dbReference>
<feature type="transmembrane region" description="Helical" evidence="2">
    <location>
        <begin position="479"/>
        <end position="500"/>
    </location>
</feature>
<dbReference type="KEGG" id="acob:P0Y56_00985"/>
<accession>A0AAJ5X734</accession>
<dbReference type="NCBIfam" id="TIGR03007">
    <property type="entry name" value="pepcterm_ChnLen"/>
    <property type="match status" value="1"/>
</dbReference>
<evidence type="ECO:0000313" key="4">
    <source>
        <dbReference type="Proteomes" id="UP001218362"/>
    </source>
</evidence>
<proteinExistence type="predicted"/>
<feature type="transmembrane region" description="Helical" evidence="2">
    <location>
        <begin position="416"/>
        <end position="439"/>
    </location>
</feature>
<keyword evidence="2" id="KW-1133">Transmembrane helix</keyword>
<keyword evidence="2" id="KW-0472">Membrane</keyword>
<reference evidence="3" key="1">
    <citation type="submission" date="2023-03" db="EMBL/GenBank/DDBJ databases">
        <title>Andean soil-derived lignocellulolytic bacterial consortium as a source of novel taxa and putative plastic-active enzymes.</title>
        <authorList>
            <person name="Diaz-Garcia L."/>
            <person name="Chuvochina M."/>
            <person name="Feuerriegel G."/>
            <person name="Bunk B."/>
            <person name="Sproer C."/>
            <person name="Streit W.R."/>
            <person name="Rodriguez L.M."/>
            <person name="Overmann J."/>
            <person name="Jimenez D.J."/>
        </authorList>
    </citation>
    <scope>NUCLEOTIDE SEQUENCE</scope>
    <source>
        <strain evidence="3">MAG 26</strain>
    </source>
</reference>
<dbReference type="InterPro" id="IPR050445">
    <property type="entry name" value="Bact_polysacc_biosynth/exp"/>
</dbReference>
<dbReference type="EMBL" id="CP119316">
    <property type="protein sequence ID" value="WEK46891.1"/>
    <property type="molecule type" value="Genomic_DNA"/>
</dbReference>
<sequence>MKAIIEELRTALWSVWNRRWLALAVAWVLCLLGWLAVAMVPNTYESRARIFVQLDDVLADQIGIGTGDRKKDIERVTQTLTSAVNLQKVVRSTRLGEKINSDRDMEIAVDKLADTISINSTEANLFVISATSGRRDLSDSANAQLAQDVVQKMIDIFREENLGGTRGEMRDTISFLDQQLADRQKQLETAEQERLAFEAQHPEMIGGASAIAQKLDNTRDQMRSVDADLAAAQSALAAIDGQLAGTPRTMSIPGQAGGARGALMQAEANLSDMRARGLTDNHPDVIGVQKQIDNLRIQAARQGDAGGMPNPAYSSLISIKAERQANVQALQSRKAALASEIMQGTASQTMEPGVAGEAQRISRDYDVLRKQYDKLLQDREELRLRGQVENERNAIKFEIVDPPTSPRTPAAPNRPLLLFGVLVLGIGAGGAAGYVMSMLRSAYSTASKLEAVFELPVIGTISHVTTEASRALKARRLKLFAAGTGGLCGLFVMLLAVEFIQRGMVG</sequence>
<evidence type="ECO:0000256" key="1">
    <source>
        <dbReference type="SAM" id="Coils"/>
    </source>
</evidence>
<dbReference type="Proteomes" id="UP001218362">
    <property type="component" value="Chromosome"/>
</dbReference>